<keyword evidence="2" id="KW-1185">Reference proteome</keyword>
<dbReference type="InParanoid" id="C5LAG2"/>
<feature type="non-terminal residue" evidence="1">
    <location>
        <position position="1"/>
    </location>
</feature>
<reference evidence="1 2" key="1">
    <citation type="submission" date="2008-07" db="EMBL/GenBank/DDBJ databases">
        <authorList>
            <person name="El-Sayed N."/>
            <person name="Caler E."/>
            <person name="Inman J."/>
            <person name="Amedeo P."/>
            <person name="Hass B."/>
            <person name="Wortman J."/>
        </authorList>
    </citation>
    <scope>NUCLEOTIDE SEQUENCE [LARGE SCALE GENOMIC DNA]</scope>
    <source>
        <strain evidence="2">ATCC 50983 / TXsc</strain>
    </source>
</reference>
<dbReference type="GeneID" id="9065531"/>
<name>C5LAG2_PERM5</name>
<proteinExistence type="predicted"/>
<dbReference type="AlphaFoldDB" id="C5LAG2"/>
<organism evidence="2">
    <name type="scientific">Perkinsus marinus (strain ATCC 50983 / TXsc)</name>
    <dbReference type="NCBI Taxonomy" id="423536"/>
    <lineage>
        <taxon>Eukaryota</taxon>
        <taxon>Sar</taxon>
        <taxon>Alveolata</taxon>
        <taxon>Perkinsozoa</taxon>
        <taxon>Perkinsea</taxon>
        <taxon>Perkinsida</taxon>
        <taxon>Perkinsidae</taxon>
        <taxon>Perkinsus</taxon>
    </lineage>
</organism>
<gene>
    <name evidence="1" type="ORF">Pmar_PMAR006228</name>
</gene>
<feature type="non-terminal residue" evidence="1">
    <location>
        <position position="53"/>
    </location>
</feature>
<dbReference type="EMBL" id="GG680729">
    <property type="protein sequence ID" value="EER06418.1"/>
    <property type="molecule type" value="Genomic_DNA"/>
</dbReference>
<evidence type="ECO:0000313" key="1">
    <source>
        <dbReference type="EMBL" id="EER06418.1"/>
    </source>
</evidence>
<protein>
    <submittedName>
        <fullName evidence="1">Uncharacterized protein</fullName>
    </submittedName>
</protein>
<dbReference type="Proteomes" id="UP000007800">
    <property type="component" value="Unassembled WGS sequence"/>
</dbReference>
<dbReference type="RefSeq" id="XP_002774602.1">
    <property type="nucleotide sequence ID" value="XM_002774556.1"/>
</dbReference>
<sequence length="53" mass="5442">FLPPRNLVSSNPSAVDLYGLALVAAYLLNGEVLYRGGGSLNPGEDPAASIPSQ</sequence>
<evidence type="ECO:0000313" key="2">
    <source>
        <dbReference type="Proteomes" id="UP000007800"/>
    </source>
</evidence>
<accession>C5LAG2</accession>